<gene>
    <name evidence="3" type="ORF">MYCIT1_LOCUS8723</name>
</gene>
<evidence type="ECO:0000313" key="4">
    <source>
        <dbReference type="Proteomes" id="UP001295794"/>
    </source>
</evidence>
<reference evidence="3" key="1">
    <citation type="submission" date="2023-11" db="EMBL/GenBank/DDBJ databases">
        <authorList>
            <person name="De Vega J J."/>
            <person name="De Vega J J."/>
        </authorList>
    </citation>
    <scope>NUCLEOTIDE SEQUENCE</scope>
</reference>
<dbReference type="Proteomes" id="UP001295794">
    <property type="component" value="Unassembled WGS sequence"/>
</dbReference>
<dbReference type="InterPro" id="IPR046522">
    <property type="entry name" value="DUF6699"/>
</dbReference>
<dbReference type="EMBL" id="CAVNYO010000110">
    <property type="protein sequence ID" value="CAK5266777.1"/>
    <property type="molecule type" value="Genomic_DNA"/>
</dbReference>
<evidence type="ECO:0000259" key="2">
    <source>
        <dbReference type="Pfam" id="PF20415"/>
    </source>
</evidence>
<dbReference type="Pfam" id="PF20415">
    <property type="entry name" value="DUF6699"/>
    <property type="match status" value="1"/>
</dbReference>
<name>A0AAD2H348_9AGAR</name>
<feature type="domain" description="DUF6699" evidence="2">
    <location>
        <begin position="100"/>
        <end position="211"/>
    </location>
</feature>
<evidence type="ECO:0000256" key="1">
    <source>
        <dbReference type="SAM" id="MobiDB-lite"/>
    </source>
</evidence>
<protein>
    <recommendedName>
        <fullName evidence="2">DUF6699 domain-containing protein</fullName>
    </recommendedName>
</protein>
<feature type="region of interest" description="Disordered" evidence="1">
    <location>
        <begin position="22"/>
        <end position="42"/>
    </location>
</feature>
<organism evidence="3 4">
    <name type="scientific">Mycena citricolor</name>
    <dbReference type="NCBI Taxonomy" id="2018698"/>
    <lineage>
        <taxon>Eukaryota</taxon>
        <taxon>Fungi</taxon>
        <taxon>Dikarya</taxon>
        <taxon>Basidiomycota</taxon>
        <taxon>Agaricomycotina</taxon>
        <taxon>Agaricomycetes</taxon>
        <taxon>Agaricomycetidae</taxon>
        <taxon>Agaricales</taxon>
        <taxon>Marasmiineae</taxon>
        <taxon>Mycenaceae</taxon>
        <taxon>Mycena</taxon>
    </lineage>
</organism>
<dbReference type="AlphaFoldDB" id="A0AAD2H348"/>
<comment type="caution">
    <text evidence="3">The sequence shown here is derived from an EMBL/GenBank/DDBJ whole genome shotgun (WGS) entry which is preliminary data.</text>
</comment>
<evidence type="ECO:0000313" key="3">
    <source>
        <dbReference type="EMBL" id="CAK5266777.1"/>
    </source>
</evidence>
<proteinExistence type="predicted"/>
<sequence length="234" mass="26426">MHSQDTRHVQWNQRVEEFGASYAGHSSAGPSYRESAPSQRDGFTSYQQHYATDNLKGWPGMPPTPVIPSIPLPSPTRGDESETNIHPWLAAPMPLDLSISSEELRLRLGRYQALLDTSACFPQTDALFLRVDVGHFRAKIEIRSHRQAGAAVTIGDILTTLHAELRRPSGYTPSDALPYTRQRMAAERSGRARMVDHLLGQTWFAGLYREEGQRDQYWNVRMIRGEQARHGSCR</sequence>
<keyword evidence="4" id="KW-1185">Reference proteome</keyword>
<accession>A0AAD2H348</accession>